<comment type="similarity">
    <text evidence="3">Belongs to the Nudix hydrolase family. DCP2 subfamily.</text>
</comment>
<dbReference type="Gene3D" id="1.10.10.1050">
    <property type="entry name" value="Dcp2, box A domain"/>
    <property type="match status" value="1"/>
</dbReference>
<evidence type="ECO:0000313" key="10">
    <source>
        <dbReference type="Proteomes" id="UP001187531"/>
    </source>
</evidence>
<protein>
    <recommendedName>
        <fullName evidence="8">Nudix hydrolase domain-containing protein</fullName>
    </recommendedName>
</protein>
<feature type="domain" description="Nudix hydrolase" evidence="8">
    <location>
        <begin position="93"/>
        <end position="224"/>
    </location>
</feature>
<dbReference type="GO" id="GO:0000290">
    <property type="term" value="P:deadenylation-dependent decapping of nuclear-transcribed mRNA"/>
    <property type="evidence" value="ECO:0007669"/>
    <property type="project" value="TreeGrafter"/>
</dbReference>
<keyword evidence="10" id="KW-1185">Reference proteome</keyword>
<keyword evidence="7" id="KW-0694">RNA-binding</keyword>
<dbReference type="InterPro" id="IPR015797">
    <property type="entry name" value="NUDIX_hydrolase-like_dom_sf"/>
</dbReference>
<keyword evidence="5" id="KW-0479">Metal-binding</keyword>
<accession>A0AA88IFK8</accession>
<dbReference type="Pfam" id="PF05026">
    <property type="entry name" value="DCP2"/>
    <property type="match status" value="1"/>
</dbReference>
<dbReference type="AlphaFoldDB" id="A0AA88IFK8"/>
<evidence type="ECO:0000256" key="3">
    <source>
        <dbReference type="ARBA" id="ARBA00005279"/>
    </source>
</evidence>
<sequence length="320" mass="38359">MSNENFNHLLEKYILSLPKEETKNLNKVCNQIQLVNWALYDSPNKEDDSPYMTSLRKLKYKEFMHYVFDKVEFLRKDISNIATIYSKWQKYCRLIPTYGCILVNSTYDKVLLVKVFGSKYEWSFPKGKIEENENEVDCAVREVFEETGYRCNMRCFDSNRYIERGKRDGHSRYCKLFIIYDVNEETNFKQKSTYEIIDIKWHSISEIFDKINTRKYRLVRPYMFKLLSNLSQKAIDRIYKIKYELNATYFGSQVFCSPMAYNYGSNQVFRPHSVTFIVHCPRAKDYVLIRISSLDTRLALKFFTLPWPIIMAVIRFFHLN</sequence>
<evidence type="ECO:0000256" key="6">
    <source>
        <dbReference type="ARBA" id="ARBA00022801"/>
    </source>
</evidence>
<dbReference type="SMART" id="SM01125">
    <property type="entry name" value="DCP2"/>
    <property type="match status" value="1"/>
</dbReference>
<comment type="subcellular location">
    <subcellularLocation>
        <location evidence="2">Cytoplasm</location>
    </subcellularLocation>
</comment>
<name>A0AA88IFK8_ARTSF</name>
<reference evidence="9" key="1">
    <citation type="submission" date="2023-07" db="EMBL/GenBank/DDBJ databases">
        <title>Chromosome-level genome assembly of Artemia franciscana.</title>
        <authorList>
            <person name="Jo E."/>
        </authorList>
    </citation>
    <scope>NUCLEOTIDE SEQUENCE</scope>
    <source>
        <tissue evidence="9">Whole body</tissue>
    </source>
</reference>
<keyword evidence="4" id="KW-0963">Cytoplasm</keyword>
<dbReference type="PROSITE" id="PS51462">
    <property type="entry name" value="NUDIX"/>
    <property type="match status" value="1"/>
</dbReference>
<dbReference type="EMBL" id="JAVRJZ010000007">
    <property type="protein sequence ID" value="KAK2720952.1"/>
    <property type="molecule type" value="Genomic_DNA"/>
</dbReference>
<dbReference type="GO" id="GO:0003723">
    <property type="term" value="F:RNA binding"/>
    <property type="evidence" value="ECO:0007669"/>
    <property type="project" value="UniProtKB-KW"/>
</dbReference>
<evidence type="ECO:0000313" key="9">
    <source>
        <dbReference type="EMBL" id="KAK2720952.1"/>
    </source>
</evidence>
<evidence type="ECO:0000256" key="7">
    <source>
        <dbReference type="ARBA" id="ARBA00022884"/>
    </source>
</evidence>
<dbReference type="InterPro" id="IPR020084">
    <property type="entry name" value="NUDIX_hydrolase_CS"/>
</dbReference>
<dbReference type="PANTHER" id="PTHR23114:SF17">
    <property type="entry name" value="M7GPPPN-MRNA HYDROLASE"/>
    <property type="match status" value="1"/>
</dbReference>
<dbReference type="PROSITE" id="PS00893">
    <property type="entry name" value="NUDIX_BOX"/>
    <property type="match status" value="1"/>
</dbReference>
<dbReference type="Proteomes" id="UP001187531">
    <property type="component" value="Unassembled WGS sequence"/>
</dbReference>
<dbReference type="PANTHER" id="PTHR23114">
    <property type="entry name" value="M7GPPPN-MRNA HYDROLASE"/>
    <property type="match status" value="1"/>
</dbReference>
<dbReference type="InterPro" id="IPR000086">
    <property type="entry name" value="NUDIX_hydrolase_dom"/>
</dbReference>
<comment type="caution">
    <text evidence="9">The sequence shown here is derived from an EMBL/GenBank/DDBJ whole genome shotgun (WGS) entry which is preliminary data.</text>
</comment>
<proteinExistence type="inferred from homology"/>
<dbReference type="GO" id="GO:0005737">
    <property type="term" value="C:cytoplasm"/>
    <property type="evidence" value="ECO:0007669"/>
    <property type="project" value="UniProtKB-SubCell"/>
</dbReference>
<dbReference type="SUPFAM" id="SSF55811">
    <property type="entry name" value="Nudix"/>
    <property type="match status" value="1"/>
</dbReference>
<evidence type="ECO:0000256" key="2">
    <source>
        <dbReference type="ARBA" id="ARBA00004496"/>
    </source>
</evidence>
<gene>
    <name evidence="9" type="ORF">QYM36_004738</name>
</gene>
<dbReference type="InterPro" id="IPR036189">
    <property type="entry name" value="DCP2_BoxA_sf"/>
</dbReference>
<dbReference type="Pfam" id="PF00293">
    <property type="entry name" value="NUDIX"/>
    <property type="match status" value="1"/>
</dbReference>
<dbReference type="GO" id="GO:0030145">
    <property type="term" value="F:manganese ion binding"/>
    <property type="evidence" value="ECO:0007669"/>
    <property type="project" value="InterPro"/>
</dbReference>
<dbReference type="GO" id="GO:0016787">
    <property type="term" value="F:hydrolase activity"/>
    <property type="evidence" value="ECO:0007669"/>
    <property type="project" value="UniProtKB-KW"/>
</dbReference>
<comment type="cofactor">
    <cofactor evidence="1">
        <name>Mn(2+)</name>
        <dbReference type="ChEBI" id="CHEBI:29035"/>
    </cofactor>
</comment>
<dbReference type="InterPro" id="IPR007722">
    <property type="entry name" value="DCP2_BoxA"/>
</dbReference>
<dbReference type="SUPFAM" id="SSF140586">
    <property type="entry name" value="Dcp2 domain-like"/>
    <property type="match status" value="1"/>
</dbReference>
<evidence type="ECO:0000256" key="4">
    <source>
        <dbReference type="ARBA" id="ARBA00022490"/>
    </source>
</evidence>
<organism evidence="9 10">
    <name type="scientific">Artemia franciscana</name>
    <name type="common">Brine shrimp</name>
    <name type="synonym">Artemia sanfranciscana</name>
    <dbReference type="NCBI Taxonomy" id="6661"/>
    <lineage>
        <taxon>Eukaryota</taxon>
        <taxon>Metazoa</taxon>
        <taxon>Ecdysozoa</taxon>
        <taxon>Arthropoda</taxon>
        <taxon>Crustacea</taxon>
        <taxon>Branchiopoda</taxon>
        <taxon>Anostraca</taxon>
        <taxon>Artemiidae</taxon>
        <taxon>Artemia</taxon>
    </lineage>
</organism>
<evidence type="ECO:0000256" key="5">
    <source>
        <dbReference type="ARBA" id="ARBA00022723"/>
    </source>
</evidence>
<evidence type="ECO:0000259" key="8">
    <source>
        <dbReference type="PROSITE" id="PS51462"/>
    </source>
</evidence>
<keyword evidence="6" id="KW-0378">Hydrolase</keyword>
<evidence type="ECO:0000256" key="1">
    <source>
        <dbReference type="ARBA" id="ARBA00001936"/>
    </source>
</evidence>
<dbReference type="Gene3D" id="3.90.79.10">
    <property type="entry name" value="Nucleoside Triphosphate Pyrophosphohydrolase"/>
    <property type="match status" value="1"/>
</dbReference>